<dbReference type="Proteomes" id="UP000028013">
    <property type="component" value="Unassembled WGS sequence"/>
</dbReference>
<dbReference type="EMBL" id="JNHN01000107">
    <property type="protein sequence ID" value="KDS56180.1"/>
    <property type="molecule type" value="Genomic_DNA"/>
</dbReference>
<evidence type="ECO:0000313" key="2">
    <source>
        <dbReference type="EMBL" id="KDS56180.1"/>
    </source>
</evidence>
<dbReference type="EMBL" id="JNHN01000127">
    <property type="protein sequence ID" value="KDS54521.1"/>
    <property type="molecule type" value="Genomic_DNA"/>
</dbReference>
<gene>
    <name evidence="2" type="ORF">M094_4150</name>
    <name evidence="1" type="ORF">M094_4312</name>
</gene>
<proteinExistence type="predicted"/>
<comment type="caution">
    <text evidence="2">The sequence shown here is derived from an EMBL/GenBank/DDBJ whole genome shotgun (WGS) entry which is preliminary data.</text>
</comment>
<protein>
    <submittedName>
        <fullName evidence="2">Uncharacterized protein</fullName>
    </submittedName>
</protein>
<reference evidence="2 3" key="1">
    <citation type="submission" date="2014-04" db="EMBL/GenBank/DDBJ databases">
        <authorList>
            <person name="Sears C."/>
            <person name="Carroll K."/>
            <person name="Sack B.R."/>
            <person name="Qadri F."/>
            <person name="Myers L.L."/>
            <person name="Chung G.-T."/>
            <person name="Escheverria P."/>
            <person name="Fraser C.M."/>
            <person name="Sadzewicz L."/>
            <person name="Shefchek K.A."/>
            <person name="Tallon L."/>
            <person name="Das S.P."/>
            <person name="Daugherty S."/>
            <person name="Mongodin E.F."/>
        </authorList>
    </citation>
    <scope>NUCLEOTIDE SEQUENCE [LARGE SCALE GENOMIC DNA]</scope>
    <source>
        <strain evidence="2 3">3978 T3 ii</strain>
    </source>
</reference>
<sequence length="54" mass="6496">MPFLLLFLREILHIAKIIKIWESTRPYDKKLFSPKENVSNAGMIVEQITFWIYI</sequence>
<name>A0A078S732_BACUN</name>
<evidence type="ECO:0000313" key="3">
    <source>
        <dbReference type="Proteomes" id="UP000028013"/>
    </source>
</evidence>
<accession>A0A078S732</accession>
<evidence type="ECO:0000313" key="1">
    <source>
        <dbReference type="EMBL" id="KDS54521.1"/>
    </source>
</evidence>
<organism evidence="2 3">
    <name type="scientific">Bacteroides uniformis str. 3978 T3 ii</name>
    <dbReference type="NCBI Taxonomy" id="1339349"/>
    <lineage>
        <taxon>Bacteria</taxon>
        <taxon>Pseudomonadati</taxon>
        <taxon>Bacteroidota</taxon>
        <taxon>Bacteroidia</taxon>
        <taxon>Bacteroidales</taxon>
        <taxon>Bacteroidaceae</taxon>
        <taxon>Bacteroides</taxon>
    </lineage>
</organism>
<dbReference type="AlphaFoldDB" id="A0A078S732"/>
<dbReference type="PATRIC" id="fig|1339349.3.peg.1087"/>